<evidence type="ECO:0000256" key="1">
    <source>
        <dbReference type="SAM" id="MobiDB-lite"/>
    </source>
</evidence>
<proteinExistence type="predicted"/>
<evidence type="ECO:0000259" key="2">
    <source>
        <dbReference type="Pfam" id="PF14297"/>
    </source>
</evidence>
<feature type="compositionally biased region" description="Basic residues" evidence="1">
    <location>
        <begin position="257"/>
        <end position="266"/>
    </location>
</feature>
<accession>A0A0F9C1H4</accession>
<comment type="caution">
    <text evidence="3">The sequence shown here is derived from an EMBL/GenBank/DDBJ whole genome shotgun (WGS) entry which is preliminary data.</text>
</comment>
<reference evidence="3" key="1">
    <citation type="journal article" date="2015" name="Nature">
        <title>Complex archaea that bridge the gap between prokaryotes and eukaryotes.</title>
        <authorList>
            <person name="Spang A."/>
            <person name="Saw J.H."/>
            <person name="Jorgensen S.L."/>
            <person name="Zaremba-Niedzwiedzka K."/>
            <person name="Martijn J."/>
            <person name="Lind A.E."/>
            <person name="van Eijk R."/>
            <person name="Schleper C."/>
            <person name="Guy L."/>
            <person name="Ettema T.J."/>
        </authorList>
    </citation>
    <scope>NUCLEOTIDE SEQUENCE</scope>
</reference>
<dbReference type="Pfam" id="PF14297">
    <property type="entry name" value="Lin1244_N"/>
    <property type="match status" value="1"/>
</dbReference>
<sequence length="272" mass="31377">MARIERDTVSYFPHDAMASSGDTLTILQSRYGNDGYAVWFKLLEKLAATDKHYLDLRNPMRWQLLTAYLGINADTTVEILDLLVEIGAIDGDLWQAKVIWCQKLTDNLTSVYKNRRREIPLRPLVTNNNEITTSSTPITTRCKTQSKVEYSKEEDTIYIAWNNQNIINHQKLTPELSTAIKTALKDYSQEQIIKSIENYAEILNDTKYYFNYKWTLKDFLKRGLTKFLDRDIVVSNYLKGDRDGTDKKNSEESAKSKGGKGYRGGKYKQLIT</sequence>
<dbReference type="AlphaFoldDB" id="A0A0F9C1H4"/>
<dbReference type="InterPro" id="IPR025400">
    <property type="entry name" value="Lin1244/Lin1753-like_N"/>
</dbReference>
<organism evidence="3">
    <name type="scientific">marine sediment metagenome</name>
    <dbReference type="NCBI Taxonomy" id="412755"/>
    <lineage>
        <taxon>unclassified sequences</taxon>
        <taxon>metagenomes</taxon>
        <taxon>ecological metagenomes</taxon>
    </lineage>
</organism>
<feature type="domain" description="Lin1244/Lin1753-like N-terminal" evidence="2">
    <location>
        <begin position="11"/>
        <end position="100"/>
    </location>
</feature>
<feature type="region of interest" description="Disordered" evidence="1">
    <location>
        <begin position="241"/>
        <end position="272"/>
    </location>
</feature>
<name>A0A0F9C1H4_9ZZZZ</name>
<dbReference type="EMBL" id="LAZR01035232">
    <property type="protein sequence ID" value="KKL28060.1"/>
    <property type="molecule type" value="Genomic_DNA"/>
</dbReference>
<gene>
    <name evidence="3" type="ORF">LCGC14_2378940</name>
</gene>
<protein>
    <recommendedName>
        <fullName evidence="2">Lin1244/Lin1753-like N-terminal domain-containing protein</fullName>
    </recommendedName>
</protein>
<feature type="compositionally biased region" description="Basic and acidic residues" evidence="1">
    <location>
        <begin position="241"/>
        <end position="255"/>
    </location>
</feature>
<evidence type="ECO:0000313" key="3">
    <source>
        <dbReference type="EMBL" id="KKL28060.1"/>
    </source>
</evidence>